<comment type="caution">
    <text evidence="1">The sequence shown here is derived from an EMBL/GenBank/DDBJ whole genome shotgun (WGS) entry which is preliminary data.</text>
</comment>
<accession>A0AAV6HM93</accession>
<dbReference type="AlphaFoldDB" id="A0AAV6HM93"/>
<sequence length="70" mass="7574">MIPSFKGIMSVLVPATEFVDPSEIFILNFKVLCNSLGQALLSEKVLLGVVVLAESTPPKTPASIHWSHPQ</sequence>
<organism evidence="1 2">
    <name type="scientific">Alosa alosa</name>
    <name type="common">allis shad</name>
    <dbReference type="NCBI Taxonomy" id="278164"/>
    <lineage>
        <taxon>Eukaryota</taxon>
        <taxon>Metazoa</taxon>
        <taxon>Chordata</taxon>
        <taxon>Craniata</taxon>
        <taxon>Vertebrata</taxon>
        <taxon>Euteleostomi</taxon>
        <taxon>Actinopterygii</taxon>
        <taxon>Neopterygii</taxon>
        <taxon>Teleostei</taxon>
        <taxon>Clupei</taxon>
        <taxon>Clupeiformes</taxon>
        <taxon>Clupeoidei</taxon>
        <taxon>Clupeidae</taxon>
        <taxon>Alosa</taxon>
    </lineage>
</organism>
<protein>
    <submittedName>
        <fullName evidence="1">Uncharacterized protein</fullName>
    </submittedName>
</protein>
<evidence type="ECO:0000313" key="1">
    <source>
        <dbReference type="EMBL" id="KAG5286631.1"/>
    </source>
</evidence>
<keyword evidence="2" id="KW-1185">Reference proteome</keyword>
<dbReference type="EMBL" id="JADWDJ010000001">
    <property type="protein sequence ID" value="KAG5286631.1"/>
    <property type="molecule type" value="Genomic_DNA"/>
</dbReference>
<evidence type="ECO:0000313" key="2">
    <source>
        <dbReference type="Proteomes" id="UP000823561"/>
    </source>
</evidence>
<proteinExistence type="predicted"/>
<dbReference type="Proteomes" id="UP000823561">
    <property type="component" value="Chromosome 1"/>
</dbReference>
<name>A0AAV6HM93_9TELE</name>
<gene>
    <name evidence="1" type="ORF">AALO_G00017090</name>
</gene>
<reference evidence="1 2" key="1">
    <citation type="submission" date="2020-10" db="EMBL/GenBank/DDBJ databases">
        <title>Chromosome-scale genome assembly of the Allis shad, Alosa alosa.</title>
        <authorList>
            <person name="Margot Z."/>
            <person name="Christophe K."/>
            <person name="Cabau C."/>
            <person name="Louis A."/>
            <person name="Berthelot C."/>
            <person name="Parey E."/>
            <person name="Roest Crollius H."/>
            <person name="Montfort J."/>
            <person name="Robinson-Rechavi M."/>
            <person name="Bucao C."/>
            <person name="Bouchez O."/>
            <person name="Gislard M."/>
            <person name="Lluch J."/>
            <person name="Milhes M."/>
            <person name="Lampietro C."/>
            <person name="Lopez Roques C."/>
            <person name="Donnadieu C."/>
            <person name="Braasch I."/>
            <person name="Desvignes T."/>
            <person name="Postlethwait J."/>
            <person name="Bobe J."/>
            <person name="Guiguen Y."/>
        </authorList>
    </citation>
    <scope>NUCLEOTIDE SEQUENCE [LARGE SCALE GENOMIC DNA]</scope>
    <source>
        <strain evidence="1">M-15738</strain>
        <tissue evidence="1">Blood</tissue>
    </source>
</reference>